<dbReference type="Gene3D" id="3.40.50.970">
    <property type="match status" value="2"/>
</dbReference>
<keyword evidence="7 10" id="KW-0784">Thiamine biosynthesis</keyword>
<feature type="region of interest" description="Disordered" evidence="11">
    <location>
        <begin position="312"/>
        <end position="339"/>
    </location>
</feature>
<dbReference type="InterPro" id="IPR020826">
    <property type="entry name" value="Transketolase_BS"/>
</dbReference>
<dbReference type="Pfam" id="PF02780">
    <property type="entry name" value="Transketolase_C"/>
    <property type="match status" value="1"/>
</dbReference>
<feature type="binding site" evidence="10">
    <location>
        <position position="149"/>
    </location>
    <ligand>
        <name>Mg(2+)</name>
        <dbReference type="ChEBI" id="CHEBI:18420"/>
    </ligand>
</feature>
<protein>
    <recommendedName>
        <fullName evidence="10">1-deoxy-D-xylulose-5-phosphate synthase</fullName>
        <ecNumber evidence="10">2.2.1.7</ecNumber>
    </recommendedName>
    <alternativeName>
        <fullName evidence="10">1-deoxyxylulose-5-phosphate synthase</fullName>
        <shortName evidence="10">DXP synthase</shortName>
        <shortName evidence="10">DXPS</shortName>
    </alternativeName>
</protein>
<feature type="compositionally biased region" description="Polar residues" evidence="11">
    <location>
        <begin position="319"/>
        <end position="331"/>
    </location>
</feature>
<feature type="binding site" evidence="10">
    <location>
        <begin position="150"/>
        <end position="151"/>
    </location>
    <ligand>
        <name>thiamine diphosphate</name>
        <dbReference type="ChEBI" id="CHEBI:58937"/>
    </ligand>
</feature>
<dbReference type="PANTHER" id="PTHR43322">
    <property type="entry name" value="1-D-DEOXYXYLULOSE 5-PHOSPHATE SYNTHASE-RELATED"/>
    <property type="match status" value="1"/>
</dbReference>
<dbReference type="InterPro" id="IPR049557">
    <property type="entry name" value="Transketolase_CS"/>
</dbReference>
<evidence type="ECO:0000256" key="11">
    <source>
        <dbReference type="SAM" id="MobiDB-lite"/>
    </source>
</evidence>
<dbReference type="RefSeq" id="WP_238746677.1">
    <property type="nucleotide sequence ID" value="NZ_JAKOOW010000023.1"/>
</dbReference>
<dbReference type="CDD" id="cd07033">
    <property type="entry name" value="TPP_PYR_DXS_TK_like"/>
    <property type="match status" value="1"/>
</dbReference>
<evidence type="ECO:0000256" key="4">
    <source>
        <dbReference type="ARBA" id="ARBA00022679"/>
    </source>
</evidence>
<dbReference type="InterPro" id="IPR005475">
    <property type="entry name" value="Transketolase-like_Pyr-bd"/>
</dbReference>
<dbReference type="PANTHER" id="PTHR43322:SF5">
    <property type="entry name" value="1-DEOXY-D-XYLULOSE-5-PHOSPHATE SYNTHASE, CHLOROPLASTIC"/>
    <property type="match status" value="1"/>
</dbReference>
<dbReference type="Proteomes" id="UP001298424">
    <property type="component" value="Unassembled WGS sequence"/>
</dbReference>
<dbReference type="HAMAP" id="MF_00315">
    <property type="entry name" value="DXP_synth"/>
    <property type="match status" value="1"/>
</dbReference>
<evidence type="ECO:0000313" key="14">
    <source>
        <dbReference type="Proteomes" id="UP001298424"/>
    </source>
</evidence>
<evidence type="ECO:0000256" key="1">
    <source>
        <dbReference type="ARBA" id="ARBA00004980"/>
    </source>
</evidence>
<evidence type="ECO:0000256" key="7">
    <source>
        <dbReference type="ARBA" id="ARBA00022977"/>
    </source>
</evidence>
<keyword evidence="8 10" id="KW-0786">Thiamine pyrophosphate</keyword>
<evidence type="ECO:0000259" key="12">
    <source>
        <dbReference type="SMART" id="SM00861"/>
    </source>
</evidence>
<feature type="binding site" evidence="10">
    <location>
        <position position="77"/>
    </location>
    <ligand>
        <name>thiamine diphosphate</name>
        <dbReference type="ChEBI" id="CHEBI:58937"/>
    </ligand>
</feature>
<dbReference type="NCBIfam" id="TIGR00204">
    <property type="entry name" value="dxs"/>
    <property type="match status" value="1"/>
</dbReference>
<comment type="caution">
    <text evidence="13">The sequence shown here is derived from an EMBL/GenBank/DDBJ whole genome shotgun (WGS) entry which is preliminary data.</text>
</comment>
<dbReference type="Gene3D" id="3.40.50.920">
    <property type="match status" value="1"/>
</dbReference>
<accession>A0ABS9NN68</accession>
<dbReference type="SUPFAM" id="SSF52518">
    <property type="entry name" value="Thiamin diphosphate-binding fold (THDP-binding)"/>
    <property type="match status" value="2"/>
</dbReference>
<evidence type="ECO:0000256" key="2">
    <source>
        <dbReference type="ARBA" id="ARBA00011081"/>
    </source>
</evidence>
<dbReference type="CDD" id="cd02007">
    <property type="entry name" value="TPP_DXS"/>
    <property type="match status" value="1"/>
</dbReference>
<sequence>MTTATPLLDTVNLPEDLRRLPADRLPQLAAELRGFLLESVQQTGGHFASNLGAVELTVALHYVYDTPRDHLVWDVGHQSYPHKILTGRKNRMHTMRQFGGLAGFPKRSESEYDDFGVGHSSTSIGAALGMAVADRLSGSSARSVAIIGDGAMTAGQAFEALNCAGDMADTDLLVILNDNEMSISPNVGALPKYLARNVMRDMRGVLHNIKNQSAFVLDKLPAVKEIAQKAEETIKAYASESEHIKQSLSLFENFGFQYTGAIDGHNLPLLIDTLRELRRRKGPQLLHIITKKGQGYKLAENDPVKYHAIGKTVHKQPENADSNADTDTQAPKKQPEKPSYTQIFGRWLCDQAEADSRLAAITPAMREGSGLVEFAQRFPERYFDVGIAEQHAVTFAAGLACAGVKPVVAIYSTFLQRGYDQLVHDVALQNLPVLFAIDRAGIVGADGPTHAGAYDLSFLRCIPNMVIAAPSDENECRLLLSTCYALEQPAAVRYPRGSGCGAAVNDTLDTVPVGKGIIRRQGKSTAILAFGSMVAPALKAAEALDATVADMRFVKPLDEELVLQLAADHDYIVCAEENAEAGGAGSAVLELLARQGSLKPTLLAAIPDTVTDHGDAALLLDKLGLSAAALTERIRKWLDAQAA</sequence>
<name>A0ABS9NN68_9NEIS</name>
<evidence type="ECO:0000256" key="8">
    <source>
        <dbReference type="ARBA" id="ARBA00023052"/>
    </source>
</evidence>
<dbReference type="InterPro" id="IPR009014">
    <property type="entry name" value="Transketo_C/PFOR_II"/>
</dbReference>
<keyword evidence="6 10" id="KW-0460">Magnesium</keyword>
<dbReference type="EC" id="2.2.1.7" evidence="10"/>
<feature type="binding site" evidence="10">
    <location>
        <position position="389"/>
    </location>
    <ligand>
        <name>thiamine diphosphate</name>
        <dbReference type="ChEBI" id="CHEBI:58937"/>
    </ligand>
</feature>
<feature type="domain" description="Transketolase-like pyrimidine-binding" evidence="12">
    <location>
        <begin position="338"/>
        <end position="502"/>
    </location>
</feature>
<comment type="catalytic activity">
    <reaction evidence="10">
        <text>D-glyceraldehyde 3-phosphate + pyruvate + H(+) = 1-deoxy-D-xylulose 5-phosphate + CO2</text>
        <dbReference type="Rhea" id="RHEA:12605"/>
        <dbReference type="ChEBI" id="CHEBI:15361"/>
        <dbReference type="ChEBI" id="CHEBI:15378"/>
        <dbReference type="ChEBI" id="CHEBI:16526"/>
        <dbReference type="ChEBI" id="CHEBI:57792"/>
        <dbReference type="ChEBI" id="CHEBI:59776"/>
        <dbReference type="EC" id="2.2.1.7"/>
    </reaction>
</comment>
<feature type="binding site" evidence="10">
    <location>
        <begin position="118"/>
        <end position="120"/>
    </location>
    <ligand>
        <name>thiamine diphosphate</name>
        <dbReference type="ChEBI" id="CHEBI:58937"/>
    </ligand>
</feature>
<comment type="cofactor">
    <cofactor evidence="10">
        <name>Mg(2+)</name>
        <dbReference type="ChEBI" id="CHEBI:18420"/>
    </cofactor>
    <text evidence="10">Binds 1 Mg(2+) ion per subunit.</text>
</comment>
<dbReference type="SMART" id="SM00861">
    <property type="entry name" value="Transket_pyr"/>
    <property type="match status" value="1"/>
</dbReference>
<feature type="binding site" evidence="10">
    <location>
        <position position="179"/>
    </location>
    <ligand>
        <name>thiamine diphosphate</name>
        <dbReference type="ChEBI" id="CHEBI:58937"/>
    </ligand>
</feature>
<reference evidence="13 14" key="1">
    <citation type="submission" date="2022-02" db="EMBL/GenBank/DDBJ databases">
        <title>Genome sequence data of Kingella unionensis sp. nov. strain CICC 24913 (CCUG 75125).</title>
        <authorList>
            <person name="Xiao M."/>
        </authorList>
    </citation>
    <scope>NUCLEOTIDE SEQUENCE [LARGE SCALE GENOMIC DNA]</scope>
    <source>
        <strain evidence="13 14">CICC 24913</strain>
    </source>
</reference>
<dbReference type="EMBL" id="JAKOOW010000023">
    <property type="protein sequence ID" value="MCG6503995.1"/>
    <property type="molecule type" value="Genomic_DNA"/>
</dbReference>
<dbReference type="SUPFAM" id="SSF52922">
    <property type="entry name" value="TK C-terminal domain-like"/>
    <property type="match status" value="1"/>
</dbReference>
<comment type="similarity">
    <text evidence="2 10">Belongs to the transketolase family. DXPS subfamily.</text>
</comment>
<evidence type="ECO:0000256" key="9">
    <source>
        <dbReference type="ARBA" id="ARBA00023229"/>
    </source>
</evidence>
<dbReference type="PROSITE" id="PS00801">
    <property type="entry name" value="TRANSKETOLASE_1"/>
    <property type="match status" value="1"/>
</dbReference>
<evidence type="ECO:0000313" key="13">
    <source>
        <dbReference type="EMBL" id="MCG6503995.1"/>
    </source>
</evidence>
<dbReference type="NCBIfam" id="NF003933">
    <property type="entry name" value="PRK05444.2-2"/>
    <property type="match status" value="1"/>
</dbReference>
<keyword evidence="9 10" id="KW-0414">Isoprene biosynthesis</keyword>
<dbReference type="InterPro" id="IPR029061">
    <property type="entry name" value="THDP-binding"/>
</dbReference>
<keyword evidence="4 10" id="KW-0808">Transferase</keyword>
<evidence type="ECO:0000256" key="10">
    <source>
        <dbReference type="HAMAP-Rule" id="MF_00315"/>
    </source>
</evidence>
<organism evidence="13 14">
    <name type="scientific">Kingella pumchi</name>
    <dbReference type="NCBI Taxonomy" id="2779506"/>
    <lineage>
        <taxon>Bacteria</taxon>
        <taxon>Pseudomonadati</taxon>
        <taxon>Pseudomonadota</taxon>
        <taxon>Betaproteobacteria</taxon>
        <taxon>Neisseriales</taxon>
        <taxon>Neisseriaceae</taxon>
        <taxon>Kingella</taxon>
    </lineage>
</organism>
<gene>
    <name evidence="10 13" type="primary">dxs</name>
    <name evidence="13" type="ORF">MB824_05745</name>
</gene>
<comment type="function">
    <text evidence="10">Catalyzes the acyloin condensation reaction between C atoms 2 and 3 of pyruvate and glyceraldehyde 3-phosphate to yield 1-deoxy-D-xylulose-5-phosphate (DXP).</text>
</comment>
<comment type="pathway">
    <text evidence="1 10">Metabolic intermediate biosynthesis; 1-deoxy-D-xylulose 5-phosphate biosynthesis; 1-deoxy-D-xylulose 5-phosphate from D-glyceraldehyde 3-phosphate and pyruvate: step 1/1.</text>
</comment>
<dbReference type="Pfam" id="PF13292">
    <property type="entry name" value="DXP_synthase_N"/>
    <property type="match status" value="1"/>
</dbReference>
<evidence type="ECO:0000256" key="3">
    <source>
        <dbReference type="ARBA" id="ARBA00011738"/>
    </source>
</evidence>
<dbReference type="Pfam" id="PF02779">
    <property type="entry name" value="Transket_pyr"/>
    <property type="match status" value="1"/>
</dbReference>
<evidence type="ECO:0000256" key="6">
    <source>
        <dbReference type="ARBA" id="ARBA00022842"/>
    </source>
</evidence>
<comment type="cofactor">
    <cofactor evidence="10">
        <name>thiamine diphosphate</name>
        <dbReference type="ChEBI" id="CHEBI:58937"/>
    </cofactor>
    <text evidence="10">Binds 1 thiamine pyrophosphate per subunit.</text>
</comment>
<evidence type="ECO:0000256" key="5">
    <source>
        <dbReference type="ARBA" id="ARBA00022723"/>
    </source>
</evidence>
<feature type="binding site" evidence="10">
    <location>
        <position position="179"/>
    </location>
    <ligand>
        <name>Mg(2+)</name>
        <dbReference type="ChEBI" id="CHEBI:18420"/>
    </ligand>
</feature>
<comment type="subunit">
    <text evidence="3 10">Homodimer.</text>
</comment>
<dbReference type="InterPro" id="IPR033248">
    <property type="entry name" value="Transketolase_C"/>
</dbReference>
<keyword evidence="5 10" id="KW-0479">Metal-binding</keyword>
<proteinExistence type="inferred from homology"/>
<dbReference type="PROSITE" id="PS00802">
    <property type="entry name" value="TRANSKETOLASE_2"/>
    <property type="match status" value="1"/>
</dbReference>
<dbReference type="GO" id="GO:0008661">
    <property type="term" value="F:1-deoxy-D-xylulose-5-phosphate synthase activity"/>
    <property type="evidence" value="ECO:0007669"/>
    <property type="project" value="UniProtKB-EC"/>
</dbReference>
<keyword evidence="14" id="KW-1185">Reference proteome</keyword>
<dbReference type="InterPro" id="IPR005477">
    <property type="entry name" value="Dxylulose-5-P_synthase"/>
</dbReference>
<feature type="binding site" evidence="10">
    <location>
        <position position="296"/>
    </location>
    <ligand>
        <name>thiamine diphosphate</name>
        <dbReference type="ChEBI" id="CHEBI:58937"/>
    </ligand>
</feature>